<gene>
    <name evidence="9" type="ORF">AOC36_01465</name>
</gene>
<evidence type="ECO:0000259" key="8">
    <source>
        <dbReference type="Pfam" id="PF08439"/>
    </source>
</evidence>
<organism evidence="9 10">
    <name type="scientific">Erysipelothrix larvae</name>
    <dbReference type="NCBI Taxonomy" id="1514105"/>
    <lineage>
        <taxon>Bacteria</taxon>
        <taxon>Bacillati</taxon>
        <taxon>Bacillota</taxon>
        <taxon>Erysipelotrichia</taxon>
        <taxon>Erysipelotrichales</taxon>
        <taxon>Erysipelotrichaceae</taxon>
        <taxon>Erysipelothrix</taxon>
    </lineage>
</organism>
<dbReference type="InterPro" id="IPR001567">
    <property type="entry name" value="Pept_M3A_M3B_dom"/>
</dbReference>
<dbReference type="OrthoDB" id="9766487at2"/>
<dbReference type="InterPro" id="IPR042088">
    <property type="entry name" value="OligoPept_F_C"/>
</dbReference>
<keyword evidence="10" id="KW-1185">Reference proteome</keyword>
<dbReference type="InterPro" id="IPR004438">
    <property type="entry name" value="Peptidase_M3B"/>
</dbReference>
<dbReference type="GO" id="GO:0004222">
    <property type="term" value="F:metalloendopeptidase activity"/>
    <property type="evidence" value="ECO:0007669"/>
    <property type="project" value="UniProtKB-UniRule"/>
</dbReference>
<evidence type="ECO:0000256" key="3">
    <source>
        <dbReference type="ARBA" id="ARBA00022801"/>
    </source>
</evidence>
<dbReference type="EC" id="3.4.24.-" evidence="6"/>
<dbReference type="Gene3D" id="1.10.1370.20">
    <property type="entry name" value="Oligoendopeptidase f, C-terminal domain"/>
    <property type="match status" value="1"/>
</dbReference>
<evidence type="ECO:0000256" key="5">
    <source>
        <dbReference type="ARBA" id="ARBA00023049"/>
    </source>
</evidence>
<proteinExistence type="inferred from homology"/>
<dbReference type="Proteomes" id="UP000063781">
    <property type="component" value="Chromosome"/>
</dbReference>
<evidence type="ECO:0000256" key="1">
    <source>
        <dbReference type="ARBA" id="ARBA00022670"/>
    </source>
</evidence>
<dbReference type="GO" id="GO:0046872">
    <property type="term" value="F:metal ion binding"/>
    <property type="evidence" value="ECO:0007669"/>
    <property type="project" value="UniProtKB-UniRule"/>
</dbReference>
<dbReference type="Pfam" id="PF01432">
    <property type="entry name" value="Peptidase_M3"/>
    <property type="match status" value="1"/>
</dbReference>
<dbReference type="Pfam" id="PF08439">
    <property type="entry name" value="Peptidase_M3_N"/>
    <property type="match status" value="1"/>
</dbReference>
<dbReference type="PANTHER" id="PTHR11804:SF84">
    <property type="entry name" value="SACCHAROLYSIN"/>
    <property type="match status" value="1"/>
</dbReference>
<feature type="domain" description="Oligopeptidase F N-terminal" evidence="8">
    <location>
        <begin position="117"/>
        <end position="186"/>
    </location>
</feature>
<dbReference type="NCBIfam" id="TIGR00181">
    <property type="entry name" value="pepF"/>
    <property type="match status" value="1"/>
</dbReference>
<comment type="cofactor">
    <cofactor evidence="6">
        <name>Zn(2+)</name>
        <dbReference type="ChEBI" id="CHEBI:29105"/>
    </cofactor>
    <text evidence="6">Binds 1 zinc ion.</text>
</comment>
<dbReference type="RefSeq" id="WP_067630408.1">
    <property type="nucleotide sequence ID" value="NZ_CP013213.1"/>
</dbReference>
<dbReference type="InterPro" id="IPR045090">
    <property type="entry name" value="Pept_M3A_M3B"/>
</dbReference>
<keyword evidence="3 6" id="KW-0378">Hydrolase</keyword>
<evidence type="ECO:0000256" key="6">
    <source>
        <dbReference type="RuleBase" id="RU368091"/>
    </source>
</evidence>
<keyword evidence="2 6" id="KW-0479">Metal-binding</keyword>
<feature type="domain" description="Peptidase M3A/M3B catalytic" evidence="7">
    <location>
        <begin position="207"/>
        <end position="583"/>
    </location>
</feature>
<sequence>MANVKELPSRKDVKLEDTWDLTPIFENDAAWNDAFDAVVSEMDKIANYKGTLGKSAASLLEGLKFRDDLSHRLELLYVYAHLNFDVDTTDPQAQAMSGKVMSLVAKFSANFSFYDTELLSIDEKVLREYLETNEGLSLYKHQFDQLFKSREHILSEKEEKILAGAGEVFSSPSQTFGMLNNADIIFPTIKDEHGEDAQLSHGRYALFMESKDRNVRKEAFLGIHETYGKLKNTLASTLTGNVKGQNFKAILRGFNSARHAALFSNHIDESVFDALIDGVHQNIGLLHDYVALRQDALKVDDIQMYDIYVPMVEDVDLKFTYHEAQEIILEALGVLGDEYRSVLKRAFSERWIDVTENKGKRSGAYSSGVYGTNPYILLNWQENIDNMFTLAHELGHSVHSYFTRKYQPYIYGDYSIFLAEIASTTNENLLLNYLLDQYTDPKIRAYLLNHYLDTVKGTVFRQTQFAEFEHIIHVKDQEGTPLTSDFLADTYYDLNKFYYGDAISTPEIRHEWSRIPHFYYNYYVYQYATGFSASTMFSEHIYNGGDVTPYLNFLKSGSSKYPIDVLKEAGVDMTEPTAVNETFKAFDKRLKELRSIIIK</sequence>
<evidence type="ECO:0000256" key="2">
    <source>
        <dbReference type="ARBA" id="ARBA00022723"/>
    </source>
</evidence>
<evidence type="ECO:0000259" key="7">
    <source>
        <dbReference type="Pfam" id="PF01432"/>
    </source>
</evidence>
<name>A0A120JTF2_9FIRM</name>
<evidence type="ECO:0000313" key="10">
    <source>
        <dbReference type="Proteomes" id="UP000063781"/>
    </source>
</evidence>
<dbReference type="CDD" id="cd09608">
    <property type="entry name" value="M3B_PepF"/>
    <property type="match status" value="1"/>
</dbReference>
<dbReference type="InterPro" id="IPR013647">
    <property type="entry name" value="OligopepF_N_dom"/>
</dbReference>
<dbReference type="AlphaFoldDB" id="A0A120JTF2"/>
<reference evidence="9 10" key="1">
    <citation type="submission" date="2015-10" db="EMBL/GenBank/DDBJ databases">
        <title>Erysipelothrix larvae sp. LV19 isolated from the larval gut of the rhinoceros beetle, Trypoxylus dichotomus.</title>
        <authorList>
            <person name="Lim S."/>
            <person name="Kim B.-C."/>
        </authorList>
    </citation>
    <scope>NUCLEOTIDE SEQUENCE [LARGE SCALE GENOMIC DNA]</scope>
    <source>
        <strain evidence="9 10">LV19</strain>
    </source>
</reference>
<dbReference type="EMBL" id="CP013213">
    <property type="protein sequence ID" value="AMC92701.1"/>
    <property type="molecule type" value="Genomic_DNA"/>
</dbReference>
<keyword evidence="4 6" id="KW-0862">Zinc</keyword>
<dbReference type="SUPFAM" id="SSF55486">
    <property type="entry name" value="Metalloproteases ('zincins'), catalytic domain"/>
    <property type="match status" value="1"/>
</dbReference>
<dbReference type="STRING" id="1514105.AOC36_01465"/>
<keyword evidence="1 6" id="KW-0645">Protease</keyword>
<evidence type="ECO:0000256" key="4">
    <source>
        <dbReference type="ARBA" id="ARBA00022833"/>
    </source>
</evidence>
<comment type="similarity">
    <text evidence="6">Belongs to the peptidase M3B family.</text>
</comment>
<dbReference type="GO" id="GO:0006518">
    <property type="term" value="P:peptide metabolic process"/>
    <property type="evidence" value="ECO:0007669"/>
    <property type="project" value="TreeGrafter"/>
</dbReference>
<comment type="function">
    <text evidence="6">Has oligopeptidase activity and degrades a variety of small bioactive peptides.</text>
</comment>
<keyword evidence="5 6" id="KW-0482">Metalloprotease</keyword>
<dbReference type="KEGG" id="erl:AOC36_01465"/>
<protein>
    <recommendedName>
        <fullName evidence="6">Oligopeptidase F</fullName>
        <ecNumber evidence="6">3.4.24.-</ecNumber>
    </recommendedName>
</protein>
<dbReference type="PANTHER" id="PTHR11804">
    <property type="entry name" value="PROTEASE M3 THIMET OLIGOPEPTIDASE-RELATED"/>
    <property type="match status" value="1"/>
</dbReference>
<dbReference type="Gene3D" id="1.10.287.830">
    <property type="entry name" value="putative peptidase helix hairpin domain like"/>
    <property type="match status" value="1"/>
</dbReference>
<dbReference type="GO" id="GO:0006508">
    <property type="term" value="P:proteolysis"/>
    <property type="evidence" value="ECO:0007669"/>
    <property type="project" value="UniProtKB-KW"/>
</dbReference>
<accession>A0A120JTF2</accession>
<dbReference type="Gene3D" id="1.20.140.70">
    <property type="entry name" value="Oligopeptidase f, N-terminal domain"/>
    <property type="match status" value="1"/>
</dbReference>
<evidence type="ECO:0000313" key="9">
    <source>
        <dbReference type="EMBL" id="AMC92701.1"/>
    </source>
</evidence>